<evidence type="ECO:0000313" key="2">
    <source>
        <dbReference type="EMBL" id="MPC20784.1"/>
    </source>
</evidence>
<proteinExistence type="predicted"/>
<dbReference type="Proteomes" id="UP000324222">
    <property type="component" value="Unassembled WGS sequence"/>
</dbReference>
<feature type="compositionally biased region" description="Basic and acidic residues" evidence="1">
    <location>
        <begin position="11"/>
        <end position="21"/>
    </location>
</feature>
<accession>A0A5B7DHW4</accession>
<protein>
    <submittedName>
        <fullName evidence="2">Uncharacterized protein</fullName>
    </submittedName>
</protein>
<sequence>MNGSKNSGRLPHAEADTDRRTSSLGPSCPGGRFRDVRLRRGATPSCPGTRQQLMTRCDPLAAASGRSRGHHCTSKGVAK</sequence>
<gene>
    <name evidence="2" type="ORF">E2C01_013743</name>
</gene>
<reference evidence="2 3" key="1">
    <citation type="submission" date="2019-05" db="EMBL/GenBank/DDBJ databases">
        <title>Another draft genome of Portunus trituberculatus and its Hox gene families provides insights of decapod evolution.</title>
        <authorList>
            <person name="Jeong J.-H."/>
            <person name="Song I."/>
            <person name="Kim S."/>
            <person name="Choi T."/>
            <person name="Kim D."/>
            <person name="Ryu S."/>
            <person name="Kim W."/>
        </authorList>
    </citation>
    <scope>NUCLEOTIDE SEQUENCE [LARGE SCALE GENOMIC DNA]</scope>
    <source>
        <tissue evidence="2">Muscle</tissue>
    </source>
</reference>
<evidence type="ECO:0000313" key="3">
    <source>
        <dbReference type="Proteomes" id="UP000324222"/>
    </source>
</evidence>
<evidence type="ECO:0000256" key="1">
    <source>
        <dbReference type="SAM" id="MobiDB-lite"/>
    </source>
</evidence>
<comment type="caution">
    <text evidence="2">The sequence shown here is derived from an EMBL/GenBank/DDBJ whole genome shotgun (WGS) entry which is preliminary data.</text>
</comment>
<dbReference type="EMBL" id="VSRR010000910">
    <property type="protein sequence ID" value="MPC20784.1"/>
    <property type="molecule type" value="Genomic_DNA"/>
</dbReference>
<feature type="region of interest" description="Disordered" evidence="1">
    <location>
        <begin position="1"/>
        <end position="50"/>
    </location>
</feature>
<organism evidence="2 3">
    <name type="scientific">Portunus trituberculatus</name>
    <name type="common">Swimming crab</name>
    <name type="synonym">Neptunus trituberculatus</name>
    <dbReference type="NCBI Taxonomy" id="210409"/>
    <lineage>
        <taxon>Eukaryota</taxon>
        <taxon>Metazoa</taxon>
        <taxon>Ecdysozoa</taxon>
        <taxon>Arthropoda</taxon>
        <taxon>Crustacea</taxon>
        <taxon>Multicrustacea</taxon>
        <taxon>Malacostraca</taxon>
        <taxon>Eumalacostraca</taxon>
        <taxon>Eucarida</taxon>
        <taxon>Decapoda</taxon>
        <taxon>Pleocyemata</taxon>
        <taxon>Brachyura</taxon>
        <taxon>Eubrachyura</taxon>
        <taxon>Portunoidea</taxon>
        <taxon>Portunidae</taxon>
        <taxon>Portuninae</taxon>
        <taxon>Portunus</taxon>
    </lineage>
</organism>
<name>A0A5B7DHW4_PORTR</name>
<keyword evidence="3" id="KW-1185">Reference proteome</keyword>
<dbReference type="AlphaFoldDB" id="A0A5B7DHW4"/>